<protein>
    <submittedName>
        <fullName evidence="2">Uncharacterized protein</fullName>
    </submittedName>
</protein>
<proteinExistence type="predicted"/>
<evidence type="ECO:0000256" key="1">
    <source>
        <dbReference type="SAM" id="MobiDB-lite"/>
    </source>
</evidence>
<feature type="region of interest" description="Disordered" evidence="1">
    <location>
        <begin position="1"/>
        <end position="52"/>
    </location>
</feature>
<evidence type="ECO:0000313" key="2">
    <source>
        <dbReference type="EMBL" id="KAE8131385.1"/>
    </source>
</evidence>
<dbReference type="GeneID" id="43645306"/>
<name>A0A5N6S9Z8_ASPPS</name>
<feature type="compositionally biased region" description="Polar residues" evidence="1">
    <location>
        <begin position="10"/>
        <end position="19"/>
    </location>
</feature>
<dbReference type="OrthoDB" id="3544487at2759"/>
<evidence type="ECO:0000313" key="3">
    <source>
        <dbReference type="Proteomes" id="UP000325672"/>
    </source>
</evidence>
<dbReference type="AlphaFoldDB" id="A0A5N6S9Z8"/>
<organism evidence="2 3">
    <name type="scientific">Aspergillus pseudotamarii</name>
    <dbReference type="NCBI Taxonomy" id="132259"/>
    <lineage>
        <taxon>Eukaryota</taxon>
        <taxon>Fungi</taxon>
        <taxon>Dikarya</taxon>
        <taxon>Ascomycota</taxon>
        <taxon>Pezizomycotina</taxon>
        <taxon>Eurotiomycetes</taxon>
        <taxon>Eurotiomycetidae</taxon>
        <taxon>Eurotiales</taxon>
        <taxon>Aspergillaceae</taxon>
        <taxon>Aspergillus</taxon>
        <taxon>Aspergillus subgen. Circumdati</taxon>
    </lineage>
</organism>
<gene>
    <name evidence="2" type="ORF">BDV38DRAFT_288767</name>
</gene>
<reference evidence="2 3" key="1">
    <citation type="submission" date="2019-04" db="EMBL/GenBank/DDBJ databases">
        <title>Friends and foes A comparative genomics study of 23 Aspergillus species from section Flavi.</title>
        <authorList>
            <consortium name="DOE Joint Genome Institute"/>
            <person name="Kjaerbolling I."/>
            <person name="Vesth T."/>
            <person name="Frisvad J.C."/>
            <person name="Nybo J.L."/>
            <person name="Theobald S."/>
            <person name="Kildgaard S."/>
            <person name="Isbrandt T."/>
            <person name="Kuo A."/>
            <person name="Sato A."/>
            <person name="Lyhne E.K."/>
            <person name="Kogle M.E."/>
            <person name="Wiebenga A."/>
            <person name="Kun R.S."/>
            <person name="Lubbers R.J."/>
            <person name="Makela M.R."/>
            <person name="Barry K."/>
            <person name="Chovatia M."/>
            <person name="Clum A."/>
            <person name="Daum C."/>
            <person name="Haridas S."/>
            <person name="He G."/>
            <person name="LaButti K."/>
            <person name="Lipzen A."/>
            <person name="Mondo S."/>
            <person name="Riley R."/>
            <person name="Salamov A."/>
            <person name="Simmons B.A."/>
            <person name="Magnuson J.K."/>
            <person name="Henrissat B."/>
            <person name="Mortensen U.H."/>
            <person name="Larsen T.O."/>
            <person name="Devries R.P."/>
            <person name="Grigoriev I.V."/>
            <person name="Machida M."/>
            <person name="Baker S.E."/>
            <person name="Andersen M.R."/>
        </authorList>
    </citation>
    <scope>NUCLEOTIDE SEQUENCE [LARGE SCALE GENOMIC DNA]</scope>
    <source>
        <strain evidence="2 3">CBS 117625</strain>
    </source>
</reference>
<feature type="compositionally biased region" description="Acidic residues" evidence="1">
    <location>
        <begin position="38"/>
        <end position="52"/>
    </location>
</feature>
<dbReference type="RefSeq" id="XP_031907448.1">
    <property type="nucleotide sequence ID" value="XM_032061096.1"/>
</dbReference>
<sequence>MRYSLPVASEGQNDGTSDLSPIFSDEVDASGTSSTGESEPDSGDDACDDDSILDNEEWQELPGEHYLQEAEHLNISQLQQKHYSTRFQQTLDKTQEYWDQ</sequence>
<dbReference type="EMBL" id="ML743663">
    <property type="protein sequence ID" value="KAE8131385.1"/>
    <property type="molecule type" value="Genomic_DNA"/>
</dbReference>
<dbReference type="Proteomes" id="UP000325672">
    <property type="component" value="Unassembled WGS sequence"/>
</dbReference>
<accession>A0A5N6S9Z8</accession>
<keyword evidence="3" id="KW-1185">Reference proteome</keyword>